<comment type="caution">
    <text evidence="2">The sequence shown here is derived from an EMBL/GenBank/DDBJ whole genome shotgun (WGS) entry which is preliminary data.</text>
</comment>
<keyword evidence="3" id="KW-1185">Reference proteome</keyword>
<evidence type="ECO:0000313" key="2">
    <source>
        <dbReference type="EMBL" id="GGQ04806.1"/>
    </source>
</evidence>
<dbReference type="AlphaFoldDB" id="A0A918EJF5"/>
<evidence type="ECO:0000313" key="3">
    <source>
        <dbReference type="Proteomes" id="UP000654123"/>
    </source>
</evidence>
<evidence type="ECO:0000256" key="1">
    <source>
        <dbReference type="SAM" id="MobiDB-lite"/>
    </source>
</evidence>
<reference evidence="2" key="2">
    <citation type="submission" date="2020-09" db="EMBL/GenBank/DDBJ databases">
        <authorList>
            <person name="Sun Q."/>
            <person name="Ohkuma M."/>
        </authorList>
    </citation>
    <scope>NUCLEOTIDE SEQUENCE</scope>
    <source>
        <strain evidence="2">JCM 4335</strain>
    </source>
</reference>
<reference evidence="2" key="1">
    <citation type="journal article" date="2014" name="Int. J. Syst. Evol. Microbiol.">
        <title>Complete genome sequence of Corynebacterium casei LMG S-19264T (=DSM 44701T), isolated from a smear-ripened cheese.</title>
        <authorList>
            <consortium name="US DOE Joint Genome Institute (JGI-PGF)"/>
            <person name="Walter F."/>
            <person name="Albersmeier A."/>
            <person name="Kalinowski J."/>
            <person name="Ruckert C."/>
        </authorList>
    </citation>
    <scope>NUCLEOTIDE SEQUENCE</scope>
    <source>
        <strain evidence="2">JCM 4335</strain>
    </source>
</reference>
<sequence length="61" mass="6283">MRPRRRGGGAVAAAARVRPRTTVGADPDGSAPTVVPSAQLIVRCALVTTHVVYSAPFCVPV</sequence>
<protein>
    <submittedName>
        <fullName evidence="2">Uncharacterized protein</fullName>
    </submittedName>
</protein>
<proteinExistence type="predicted"/>
<dbReference type="Proteomes" id="UP000654123">
    <property type="component" value="Unassembled WGS sequence"/>
</dbReference>
<gene>
    <name evidence="2" type="ORF">GCM10010249_24070</name>
</gene>
<name>A0A918EJF5_9ACTN</name>
<feature type="compositionally biased region" description="Low complexity" evidence="1">
    <location>
        <begin position="11"/>
        <end position="25"/>
    </location>
</feature>
<dbReference type="EMBL" id="BMSV01000004">
    <property type="protein sequence ID" value="GGQ04806.1"/>
    <property type="molecule type" value="Genomic_DNA"/>
</dbReference>
<organism evidence="2 3">
    <name type="scientific">Streptomyces roseolilacinus</name>
    <dbReference type="NCBI Taxonomy" id="66904"/>
    <lineage>
        <taxon>Bacteria</taxon>
        <taxon>Bacillati</taxon>
        <taxon>Actinomycetota</taxon>
        <taxon>Actinomycetes</taxon>
        <taxon>Kitasatosporales</taxon>
        <taxon>Streptomycetaceae</taxon>
        <taxon>Streptomyces</taxon>
    </lineage>
</organism>
<accession>A0A918EJF5</accession>
<feature type="region of interest" description="Disordered" evidence="1">
    <location>
        <begin position="1"/>
        <end position="31"/>
    </location>
</feature>